<keyword evidence="2" id="KW-0732">Signal</keyword>
<accession>A0ABU4HMQ8</accession>
<evidence type="ECO:0000256" key="1">
    <source>
        <dbReference type="SAM" id="MobiDB-lite"/>
    </source>
</evidence>
<keyword evidence="4" id="KW-1185">Reference proteome</keyword>
<comment type="caution">
    <text evidence="3">The sequence shown here is derived from an EMBL/GenBank/DDBJ whole genome shotgun (WGS) entry which is preliminary data.</text>
</comment>
<dbReference type="PROSITE" id="PS51257">
    <property type="entry name" value="PROKAR_LIPOPROTEIN"/>
    <property type="match status" value="1"/>
</dbReference>
<gene>
    <name evidence="3" type="ORF">R7226_09580</name>
</gene>
<name>A0ABU4HMQ8_9ACTN</name>
<feature type="signal peptide" evidence="2">
    <location>
        <begin position="1"/>
        <end position="22"/>
    </location>
</feature>
<protein>
    <recommendedName>
        <fullName evidence="5">Lipoprotein</fullName>
    </recommendedName>
</protein>
<dbReference type="Proteomes" id="UP001284601">
    <property type="component" value="Unassembled WGS sequence"/>
</dbReference>
<feature type="region of interest" description="Disordered" evidence="1">
    <location>
        <begin position="30"/>
        <end position="55"/>
    </location>
</feature>
<evidence type="ECO:0000313" key="4">
    <source>
        <dbReference type="Proteomes" id="UP001284601"/>
    </source>
</evidence>
<organism evidence="3 4">
    <name type="scientific">Conexibacter stalactiti</name>
    <dbReference type="NCBI Taxonomy" id="1940611"/>
    <lineage>
        <taxon>Bacteria</taxon>
        <taxon>Bacillati</taxon>
        <taxon>Actinomycetota</taxon>
        <taxon>Thermoleophilia</taxon>
        <taxon>Solirubrobacterales</taxon>
        <taxon>Conexibacteraceae</taxon>
        <taxon>Conexibacter</taxon>
    </lineage>
</organism>
<proteinExistence type="predicted"/>
<sequence length="143" mass="14900">MPRRAYQAPALVAALILAFALAACGEGGTSVGGGNEAPKTGAGTRQATAFDPRDEPLGCFAGKGVEAEKDPRYRERINILPATSGAYVTFTATLQDALSRQLRNEEDATGAQAIGPALLTGGDLDDEQLGKVEDCLDARGTRY</sequence>
<reference evidence="3 4" key="2">
    <citation type="submission" date="2023-10" db="EMBL/GenBank/DDBJ databases">
        <authorList>
            <person name="Han X.F."/>
        </authorList>
    </citation>
    <scope>NUCLEOTIDE SEQUENCE [LARGE SCALE GENOMIC DNA]</scope>
    <source>
        <strain evidence="3 4">KCTC 39840</strain>
    </source>
</reference>
<evidence type="ECO:0000256" key="2">
    <source>
        <dbReference type="SAM" id="SignalP"/>
    </source>
</evidence>
<evidence type="ECO:0008006" key="5">
    <source>
        <dbReference type="Google" id="ProtNLM"/>
    </source>
</evidence>
<evidence type="ECO:0000313" key="3">
    <source>
        <dbReference type="EMBL" id="MDW5594587.1"/>
    </source>
</evidence>
<feature type="chain" id="PRO_5046000704" description="Lipoprotein" evidence="2">
    <location>
        <begin position="23"/>
        <end position="143"/>
    </location>
</feature>
<reference evidence="4" key="1">
    <citation type="submission" date="2023-07" db="EMBL/GenBank/DDBJ databases">
        <title>Conexibacter stalactiti sp. nov., isolated from stalactites in a lava cave and emended description of the genus Conexibacter.</title>
        <authorList>
            <person name="Lee S.D."/>
        </authorList>
    </citation>
    <scope>NUCLEOTIDE SEQUENCE [LARGE SCALE GENOMIC DNA]</scope>
    <source>
        <strain evidence="4">KCTC 39840</strain>
    </source>
</reference>
<dbReference type="RefSeq" id="WP_318596870.1">
    <property type="nucleotide sequence ID" value="NZ_JAWSTH010000019.1"/>
</dbReference>
<dbReference type="EMBL" id="JAWSTH010000019">
    <property type="protein sequence ID" value="MDW5594587.1"/>
    <property type="molecule type" value="Genomic_DNA"/>
</dbReference>